<organism evidence="2 3">
    <name type="scientific">Stephania cephalantha</name>
    <dbReference type="NCBI Taxonomy" id="152367"/>
    <lineage>
        <taxon>Eukaryota</taxon>
        <taxon>Viridiplantae</taxon>
        <taxon>Streptophyta</taxon>
        <taxon>Embryophyta</taxon>
        <taxon>Tracheophyta</taxon>
        <taxon>Spermatophyta</taxon>
        <taxon>Magnoliopsida</taxon>
        <taxon>Ranunculales</taxon>
        <taxon>Menispermaceae</taxon>
        <taxon>Menispermoideae</taxon>
        <taxon>Cissampelideae</taxon>
        <taxon>Stephania</taxon>
    </lineage>
</organism>
<name>A0AAP0JW12_9MAGN</name>
<dbReference type="AlphaFoldDB" id="A0AAP0JW12"/>
<dbReference type="EMBL" id="JBBNAG010000004">
    <property type="protein sequence ID" value="KAK9140869.1"/>
    <property type="molecule type" value="Genomic_DNA"/>
</dbReference>
<evidence type="ECO:0000256" key="1">
    <source>
        <dbReference type="SAM" id="MobiDB-lite"/>
    </source>
</evidence>
<dbReference type="Proteomes" id="UP001419268">
    <property type="component" value="Unassembled WGS sequence"/>
</dbReference>
<evidence type="ECO:0000313" key="3">
    <source>
        <dbReference type="Proteomes" id="UP001419268"/>
    </source>
</evidence>
<sequence length="69" mass="7569">MDGLSHPGVHRTTERDRVDDNDEQTTDASRGFEANDADGEDSEAMTGRRRGFVQPTADGEASMQDGRSR</sequence>
<feature type="region of interest" description="Disordered" evidence="1">
    <location>
        <begin position="1"/>
        <end position="69"/>
    </location>
</feature>
<evidence type="ECO:0000313" key="2">
    <source>
        <dbReference type="EMBL" id="KAK9140869.1"/>
    </source>
</evidence>
<gene>
    <name evidence="2" type="ORF">Scep_010550</name>
</gene>
<reference evidence="2 3" key="1">
    <citation type="submission" date="2024-01" db="EMBL/GenBank/DDBJ databases">
        <title>Genome assemblies of Stephania.</title>
        <authorList>
            <person name="Yang L."/>
        </authorList>
    </citation>
    <scope>NUCLEOTIDE SEQUENCE [LARGE SCALE GENOMIC DNA]</scope>
    <source>
        <strain evidence="2">JXDWG</strain>
        <tissue evidence="2">Leaf</tissue>
    </source>
</reference>
<protein>
    <submittedName>
        <fullName evidence="2">Uncharacterized protein</fullName>
    </submittedName>
</protein>
<keyword evidence="3" id="KW-1185">Reference proteome</keyword>
<comment type="caution">
    <text evidence="2">The sequence shown here is derived from an EMBL/GenBank/DDBJ whole genome shotgun (WGS) entry which is preliminary data.</text>
</comment>
<proteinExistence type="predicted"/>
<accession>A0AAP0JW12</accession>